<evidence type="ECO:0000259" key="3">
    <source>
        <dbReference type="PROSITE" id="PS51186"/>
    </source>
</evidence>
<proteinExistence type="predicted"/>
<organism evidence="4 5">
    <name type="scientific">Azohydromonas caseinilytica</name>
    <dbReference type="NCBI Taxonomy" id="2728836"/>
    <lineage>
        <taxon>Bacteria</taxon>
        <taxon>Pseudomonadati</taxon>
        <taxon>Pseudomonadota</taxon>
        <taxon>Betaproteobacteria</taxon>
        <taxon>Burkholderiales</taxon>
        <taxon>Sphaerotilaceae</taxon>
        <taxon>Azohydromonas</taxon>
    </lineage>
</organism>
<reference evidence="4 5" key="1">
    <citation type="submission" date="2020-04" db="EMBL/GenBank/DDBJ databases">
        <title>Azohydromonas sp. isolated from soil.</title>
        <authorList>
            <person name="Dahal R.H."/>
        </authorList>
    </citation>
    <scope>NUCLEOTIDE SEQUENCE [LARGE SCALE GENOMIC DNA]</scope>
    <source>
        <strain evidence="4 5">G-1-1-14</strain>
    </source>
</reference>
<dbReference type="InterPro" id="IPR016181">
    <property type="entry name" value="Acyl_CoA_acyltransferase"/>
</dbReference>
<dbReference type="Pfam" id="PF00583">
    <property type="entry name" value="Acetyltransf_1"/>
    <property type="match status" value="1"/>
</dbReference>
<dbReference type="CDD" id="cd04301">
    <property type="entry name" value="NAT_SF"/>
    <property type="match status" value="1"/>
</dbReference>
<dbReference type="PANTHER" id="PTHR43877">
    <property type="entry name" value="AMINOALKYLPHOSPHONATE N-ACETYLTRANSFERASE-RELATED-RELATED"/>
    <property type="match status" value="1"/>
</dbReference>
<keyword evidence="2" id="KW-0012">Acyltransferase</keyword>
<protein>
    <submittedName>
        <fullName evidence="4">GNAT family N-acetyltransferase</fullName>
    </submittedName>
</protein>
<evidence type="ECO:0000256" key="2">
    <source>
        <dbReference type="ARBA" id="ARBA00023315"/>
    </source>
</evidence>
<name>A0A848FGP4_9BURK</name>
<dbReference type="PROSITE" id="PS51186">
    <property type="entry name" value="GNAT"/>
    <property type="match status" value="1"/>
</dbReference>
<dbReference type="EMBL" id="JABBFW010000032">
    <property type="protein sequence ID" value="NML18432.1"/>
    <property type="molecule type" value="Genomic_DNA"/>
</dbReference>
<keyword evidence="5" id="KW-1185">Reference proteome</keyword>
<dbReference type="InterPro" id="IPR000182">
    <property type="entry name" value="GNAT_dom"/>
</dbReference>
<dbReference type="SUPFAM" id="SSF55729">
    <property type="entry name" value="Acyl-CoA N-acyltransferases (Nat)"/>
    <property type="match status" value="1"/>
</dbReference>
<dbReference type="Proteomes" id="UP000574067">
    <property type="component" value="Unassembled WGS sequence"/>
</dbReference>
<comment type="caution">
    <text evidence="4">The sequence shown here is derived from an EMBL/GenBank/DDBJ whole genome shotgun (WGS) entry which is preliminary data.</text>
</comment>
<accession>A0A848FGP4</accession>
<dbReference type="Gene3D" id="3.40.630.30">
    <property type="match status" value="1"/>
</dbReference>
<dbReference type="GO" id="GO:0016747">
    <property type="term" value="F:acyltransferase activity, transferring groups other than amino-acyl groups"/>
    <property type="evidence" value="ECO:0007669"/>
    <property type="project" value="InterPro"/>
</dbReference>
<feature type="domain" description="N-acetyltransferase" evidence="3">
    <location>
        <begin position="32"/>
        <end position="180"/>
    </location>
</feature>
<keyword evidence="1 4" id="KW-0808">Transferase</keyword>
<evidence type="ECO:0000256" key="1">
    <source>
        <dbReference type="ARBA" id="ARBA00022679"/>
    </source>
</evidence>
<sequence>MPWPPGRVPQRSPGGHRVKQQLTLTEISLNALTIRHATLADLHTVAALFDTYRQFYEQPADLELAKCFIHDRLANGESEILLALDAVEKAIGFCQLYPTFCSVEAKPIYSLYDLFVVPKARRLGTGRALLRAAEQLARERGKARMDLTTAKTNRAAQSVYESLGWVRDEVFYAYNRHITA</sequence>
<dbReference type="PANTHER" id="PTHR43877:SF2">
    <property type="entry name" value="AMINOALKYLPHOSPHONATE N-ACETYLTRANSFERASE-RELATED"/>
    <property type="match status" value="1"/>
</dbReference>
<dbReference type="AlphaFoldDB" id="A0A848FGP4"/>
<dbReference type="InterPro" id="IPR050832">
    <property type="entry name" value="Bact_Acetyltransf"/>
</dbReference>
<evidence type="ECO:0000313" key="5">
    <source>
        <dbReference type="Proteomes" id="UP000574067"/>
    </source>
</evidence>
<gene>
    <name evidence="4" type="ORF">HHL10_26025</name>
</gene>
<evidence type="ECO:0000313" key="4">
    <source>
        <dbReference type="EMBL" id="NML18432.1"/>
    </source>
</evidence>